<comment type="caution">
    <text evidence="1">The sequence shown here is derived from an EMBL/GenBank/DDBJ whole genome shotgun (WGS) entry which is preliminary data.</text>
</comment>
<dbReference type="InterPro" id="IPR000944">
    <property type="entry name" value="Tscrpt_reg_Rrf2"/>
</dbReference>
<dbReference type="Gene3D" id="1.10.10.10">
    <property type="entry name" value="Winged helix-like DNA-binding domain superfamily/Winged helix DNA-binding domain"/>
    <property type="match status" value="1"/>
</dbReference>
<dbReference type="GO" id="GO:0003700">
    <property type="term" value="F:DNA-binding transcription factor activity"/>
    <property type="evidence" value="ECO:0007669"/>
    <property type="project" value="TreeGrafter"/>
</dbReference>
<organism evidence="1">
    <name type="scientific">Companilactobacillus formosensis</name>
    <dbReference type="NCBI Taxonomy" id="1617889"/>
    <lineage>
        <taxon>Bacteria</taxon>
        <taxon>Bacillati</taxon>
        <taxon>Bacillota</taxon>
        <taxon>Bacilli</taxon>
        <taxon>Lactobacillales</taxon>
        <taxon>Lactobacillaceae</taxon>
        <taxon>Companilactobacillus</taxon>
    </lineage>
</organism>
<dbReference type="PROSITE" id="PS51197">
    <property type="entry name" value="HTH_RRF2_2"/>
    <property type="match status" value="1"/>
</dbReference>
<dbReference type="PANTHER" id="PTHR33221:SF15">
    <property type="entry name" value="HTH-TYPE TRANSCRIPTIONAL REGULATOR YWGB-RELATED"/>
    <property type="match status" value="1"/>
</dbReference>
<dbReference type="AlphaFoldDB" id="A0A2P4R5H5"/>
<dbReference type="GO" id="GO:0005829">
    <property type="term" value="C:cytosol"/>
    <property type="evidence" value="ECO:0007669"/>
    <property type="project" value="TreeGrafter"/>
</dbReference>
<gene>
    <name evidence="1" type="ORF">C2R26_08315</name>
</gene>
<reference evidence="1" key="1">
    <citation type="submission" date="2018-01" db="EMBL/GenBank/DDBJ databases">
        <title>Genome sequnecing of Lactobacillus formosensis KACC 18721.</title>
        <authorList>
            <person name="Kim S.-J."/>
            <person name="Heo J."/>
        </authorList>
    </citation>
    <scope>NUCLEOTIDE SEQUENCE</scope>
    <source>
        <strain evidence="1">KACC 18721</strain>
    </source>
</reference>
<accession>A0A2P4R5H5</accession>
<dbReference type="InterPro" id="IPR036388">
    <property type="entry name" value="WH-like_DNA-bd_sf"/>
</dbReference>
<evidence type="ECO:0000313" key="1">
    <source>
        <dbReference type="EMBL" id="POH36491.1"/>
    </source>
</evidence>
<proteinExistence type="predicted"/>
<dbReference type="SUPFAM" id="SSF46785">
    <property type="entry name" value="Winged helix' DNA-binding domain"/>
    <property type="match status" value="1"/>
</dbReference>
<dbReference type="PANTHER" id="PTHR33221">
    <property type="entry name" value="WINGED HELIX-TURN-HELIX TRANSCRIPTIONAL REGULATOR, RRF2 FAMILY"/>
    <property type="match status" value="1"/>
</dbReference>
<dbReference type="Pfam" id="PF02082">
    <property type="entry name" value="Rrf2"/>
    <property type="match status" value="1"/>
</dbReference>
<protein>
    <submittedName>
        <fullName evidence="1">Rrf2 family transcriptional regulator</fullName>
    </submittedName>
</protein>
<dbReference type="EMBL" id="PPWZ01000056">
    <property type="protein sequence ID" value="POH36491.1"/>
    <property type="molecule type" value="Genomic_DNA"/>
</dbReference>
<name>A0A2P4R5H5_9LACO</name>
<dbReference type="InterPro" id="IPR036390">
    <property type="entry name" value="WH_DNA-bd_sf"/>
</dbReference>
<sequence>MKYSNKLSDGVHILAYVEIYSDGDLSSAAIANSIESNPSLIRRMMSRLKKAGLLSSQPGVVAPKLGRPADQISLLDIYRALEDNPNLLHVDEKTNLQCIVGGNIQETLTDIYQKIQTDAEKSMSQVTLQSIIDDILVREGQKK</sequence>